<protein>
    <submittedName>
        <fullName evidence="2">Argininosuccinate synthase</fullName>
    </submittedName>
</protein>
<dbReference type="AlphaFoldDB" id="A0A9Y2JQF7"/>
<accession>A0A9Y2JQF7</accession>
<dbReference type="KEGG" id="amog:QRX60_47020"/>
<proteinExistence type="predicted"/>
<reference evidence="2 3" key="1">
    <citation type="submission" date="2023-06" db="EMBL/GenBank/DDBJ databases">
        <authorList>
            <person name="Oyuntsetseg B."/>
            <person name="Kim S.B."/>
        </authorList>
    </citation>
    <scope>NUCLEOTIDE SEQUENCE [LARGE SCALE GENOMIC DNA]</scope>
    <source>
        <strain evidence="2 3">4-36</strain>
    </source>
</reference>
<dbReference type="RefSeq" id="WP_285997945.1">
    <property type="nucleotide sequence ID" value="NZ_CP127295.1"/>
</dbReference>
<evidence type="ECO:0000313" key="3">
    <source>
        <dbReference type="Proteomes" id="UP001239397"/>
    </source>
</evidence>
<dbReference type="Gene3D" id="3.90.1260.10">
    <property type="entry name" value="Argininosuccinate synthetase, chain A, domain 2"/>
    <property type="match status" value="1"/>
</dbReference>
<evidence type="ECO:0000313" key="2">
    <source>
        <dbReference type="EMBL" id="WIY01497.1"/>
    </source>
</evidence>
<dbReference type="Pfam" id="PF20979">
    <property type="entry name" value="Arginosuc_syn_C"/>
    <property type="match status" value="1"/>
</dbReference>
<dbReference type="EMBL" id="CP127295">
    <property type="protein sequence ID" value="WIY01497.1"/>
    <property type="molecule type" value="Genomic_DNA"/>
</dbReference>
<keyword evidence="3" id="KW-1185">Reference proteome</keyword>
<dbReference type="GO" id="GO:0004055">
    <property type="term" value="F:argininosuccinate synthase activity"/>
    <property type="evidence" value="ECO:0007669"/>
    <property type="project" value="InterPro"/>
</dbReference>
<feature type="domain" description="Arginosuccinate synthase C-terminal" evidence="1">
    <location>
        <begin position="19"/>
        <end position="60"/>
    </location>
</feature>
<dbReference type="InterPro" id="IPR024074">
    <property type="entry name" value="AS_cat/multimer_dom_body"/>
</dbReference>
<organism evidence="2 3">
    <name type="scientific">Amycolatopsis mongoliensis</name>
    <dbReference type="NCBI Taxonomy" id="715475"/>
    <lineage>
        <taxon>Bacteria</taxon>
        <taxon>Bacillati</taxon>
        <taxon>Actinomycetota</taxon>
        <taxon>Actinomycetes</taxon>
        <taxon>Pseudonocardiales</taxon>
        <taxon>Pseudonocardiaceae</taxon>
        <taxon>Amycolatopsis</taxon>
    </lineage>
</organism>
<dbReference type="InterPro" id="IPR048268">
    <property type="entry name" value="Arginosuc_syn_C"/>
</dbReference>
<dbReference type="SUPFAM" id="SSF69864">
    <property type="entry name" value="Argininosuccinate synthetase, C-terminal domain"/>
    <property type="match status" value="1"/>
</dbReference>
<sequence>MTGRMVLADLFPVEGEFLAPDEVVVTFDRGVPVAIDGETVSVAEARRMLGARGEAQGIGRGGALALTTAYRALERGAAARTLSGEVHLVLYAGRVTVARPGPTEEHDEEKREQ</sequence>
<dbReference type="Proteomes" id="UP001239397">
    <property type="component" value="Chromosome"/>
</dbReference>
<gene>
    <name evidence="2" type="ORF">QRX60_47020</name>
</gene>
<name>A0A9Y2JQF7_9PSEU</name>
<evidence type="ECO:0000259" key="1">
    <source>
        <dbReference type="Pfam" id="PF20979"/>
    </source>
</evidence>